<organism evidence="3 4">
    <name type="scientific">Oricola thermophila</name>
    <dbReference type="NCBI Taxonomy" id="2742145"/>
    <lineage>
        <taxon>Bacteria</taxon>
        <taxon>Pseudomonadati</taxon>
        <taxon>Pseudomonadota</taxon>
        <taxon>Alphaproteobacteria</taxon>
        <taxon>Hyphomicrobiales</taxon>
        <taxon>Ahrensiaceae</taxon>
        <taxon>Oricola</taxon>
    </lineage>
</organism>
<gene>
    <name evidence="3" type="ORF">HTY61_11805</name>
</gene>
<dbReference type="AlphaFoldDB" id="A0A6N1VJJ3"/>
<dbReference type="RefSeq" id="WP_175276979.1">
    <property type="nucleotide sequence ID" value="NZ_CP054836.1"/>
</dbReference>
<dbReference type="Pfam" id="PF10282">
    <property type="entry name" value="Lactonase"/>
    <property type="match status" value="1"/>
</dbReference>
<sequence length="367" mass="37931">MTEIDLFISGCNRPTGYFATSNSPGIRLVRLDTDTGQHRVLANFGGIENPTFAIASPDLTHIYATTEMPRWPEGAVTAFAIAPDRGAITPLSSQSSAGSITAHLSLDRSGRFLLVANHANDEDFGGREEAVAVLALKPDGDIGDIVATAAQSGSGPQLPRQQRSHPHAVLATADNRHLIVTDLGADALFVYPFNADTGALGPARTVALTPGTGPRHMAFSHGGTLLHVCGEIDSSVTTLRVGPGAEPEIVGRCGTLPPGASGTNHPSEIALAPTGEHLYVANRGHDSIARIAIGKDGVPRLEECTPCGGTTPRHFACDSTGRYLAIANQDSDEVVVLAIGEDAALGGTVATIGIGTPTCVGFLQQGS</sequence>
<keyword evidence="4" id="KW-1185">Reference proteome</keyword>
<accession>A0A6N1VJJ3</accession>
<dbReference type="PANTHER" id="PTHR30344:SF1">
    <property type="entry name" value="6-PHOSPHOGLUCONOLACTONASE"/>
    <property type="match status" value="1"/>
</dbReference>
<dbReference type="Proteomes" id="UP000509367">
    <property type="component" value="Chromosome"/>
</dbReference>
<dbReference type="GO" id="GO:0006006">
    <property type="term" value="P:glucose metabolic process"/>
    <property type="evidence" value="ECO:0007669"/>
    <property type="project" value="UniProtKB-KW"/>
</dbReference>
<dbReference type="InterPro" id="IPR019405">
    <property type="entry name" value="Lactonase_7-beta_prop"/>
</dbReference>
<evidence type="ECO:0000313" key="3">
    <source>
        <dbReference type="EMBL" id="QKV19087.1"/>
    </source>
</evidence>
<evidence type="ECO:0000256" key="2">
    <source>
        <dbReference type="ARBA" id="ARBA00022526"/>
    </source>
</evidence>
<proteinExistence type="inferred from homology"/>
<comment type="similarity">
    <text evidence="1">Belongs to the cycloisomerase 2 family.</text>
</comment>
<dbReference type="InterPro" id="IPR050282">
    <property type="entry name" value="Cycloisomerase_2"/>
</dbReference>
<name>A0A6N1VJJ3_9HYPH</name>
<evidence type="ECO:0000256" key="1">
    <source>
        <dbReference type="ARBA" id="ARBA00005564"/>
    </source>
</evidence>
<dbReference type="InterPro" id="IPR011048">
    <property type="entry name" value="Haem_d1_sf"/>
</dbReference>
<keyword evidence="2" id="KW-0119">Carbohydrate metabolism</keyword>
<protein>
    <submittedName>
        <fullName evidence="3">Lactonase family protein</fullName>
    </submittedName>
</protein>
<keyword evidence="2" id="KW-0313">Glucose metabolism</keyword>
<dbReference type="PANTHER" id="PTHR30344">
    <property type="entry name" value="6-PHOSPHOGLUCONOLACTONASE-RELATED"/>
    <property type="match status" value="1"/>
</dbReference>
<dbReference type="SUPFAM" id="SSF51004">
    <property type="entry name" value="C-terminal (heme d1) domain of cytochrome cd1-nitrite reductase"/>
    <property type="match status" value="1"/>
</dbReference>
<dbReference type="Gene3D" id="2.130.10.10">
    <property type="entry name" value="YVTN repeat-like/Quinoprotein amine dehydrogenase"/>
    <property type="match status" value="1"/>
</dbReference>
<dbReference type="GO" id="GO:0017057">
    <property type="term" value="F:6-phosphogluconolactonase activity"/>
    <property type="evidence" value="ECO:0007669"/>
    <property type="project" value="TreeGrafter"/>
</dbReference>
<dbReference type="EMBL" id="CP054836">
    <property type="protein sequence ID" value="QKV19087.1"/>
    <property type="molecule type" value="Genomic_DNA"/>
</dbReference>
<dbReference type="KEGG" id="orm:HTY61_11805"/>
<dbReference type="InterPro" id="IPR015943">
    <property type="entry name" value="WD40/YVTN_repeat-like_dom_sf"/>
</dbReference>
<reference evidence="3 4" key="1">
    <citation type="submission" date="2020-06" db="EMBL/GenBank/DDBJ databases">
        <title>Oricola thermophila sp. nov. isolated from a tidal sediments.</title>
        <authorList>
            <person name="Kwon K.K."/>
            <person name="Yang S.-H."/>
            <person name="Park M.-J."/>
        </authorList>
    </citation>
    <scope>NUCLEOTIDE SEQUENCE [LARGE SCALE GENOMIC DNA]</scope>
    <source>
        <strain evidence="3 4">MEBiC13590</strain>
    </source>
</reference>
<evidence type="ECO:0000313" key="4">
    <source>
        <dbReference type="Proteomes" id="UP000509367"/>
    </source>
</evidence>